<protein>
    <submittedName>
        <fullName evidence="2">Uncharacterized protein</fullName>
    </submittedName>
</protein>
<reference evidence="2" key="1">
    <citation type="submission" date="2015-08" db="EMBL/GenBank/DDBJ databases">
        <authorList>
            <person name="Babu N.S."/>
            <person name="Beckwith C.J."/>
            <person name="Beseler K.G."/>
            <person name="Brison A."/>
            <person name="Carone J.V."/>
            <person name="Caskin T.P."/>
            <person name="Diamond M."/>
            <person name="Durham M.E."/>
            <person name="Foxe J.M."/>
            <person name="Go M."/>
            <person name="Henderson B.A."/>
            <person name="Jones I.B."/>
            <person name="McGettigan J.A."/>
            <person name="Micheletti S.J."/>
            <person name="Nasrallah M.E."/>
            <person name="Ortiz D."/>
            <person name="Piller C.R."/>
            <person name="Privatt S.R."/>
            <person name="Schneider S.L."/>
            <person name="Sharp S."/>
            <person name="Smith T.C."/>
            <person name="Stanton J.D."/>
            <person name="Ullery H.E."/>
            <person name="Wilson R.J."/>
            <person name="Serrano M.G."/>
            <person name="Buck G."/>
            <person name="Lee V."/>
            <person name="Wang Y."/>
            <person name="Carvalho R."/>
            <person name="Voegtly L."/>
            <person name="Shi R."/>
            <person name="Duckworth R."/>
            <person name="Johnson A."/>
            <person name="Loviza R."/>
            <person name="Walstead R."/>
            <person name="Shah Z."/>
            <person name="Kiflezghi M."/>
            <person name="Wade K."/>
            <person name="Ball S.L."/>
            <person name="Bradley K.W."/>
            <person name="Asai D.J."/>
            <person name="Bowman C.A."/>
            <person name="Russell D.A."/>
            <person name="Pope W.H."/>
            <person name="Jacobs-Sera D."/>
            <person name="Hendrix R.W."/>
            <person name="Hatfull G.F."/>
        </authorList>
    </citation>
    <scope>NUCLEOTIDE SEQUENCE</scope>
</reference>
<feature type="region of interest" description="Disordered" evidence="1">
    <location>
        <begin position="106"/>
        <end position="143"/>
    </location>
</feature>
<evidence type="ECO:0000313" key="2">
    <source>
        <dbReference type="EMBL" id="JAT71331.1"/>
    </source>
</evidence>
<gene>
    <name evidence="2" type="ORF">g.4030</name>
</gene>
<dbReference type="EMBL" id="GDKF01007291">
    <property type="protein sequence ID" value="JAT71331.1"/>
    <property type="molecule type" value="Transcribed_RNA"/>
</dbReference>
<accession>A0A1D1ZWV9</accession>
<sequence>MAELRRPMECCCSHMGLLPGGSAFKRPMIPNYRHHGVRVPSGTTQTAARLVLRARVSALPWGTRLVEGIRAQTRQITMLSLRLLLRHLTTMVQGLVVFLRHLRQPGAKGPHAPNPTPAQQRSDDEEDGATSGPAVPTALPPLNPSVVSEQLRPLHATLIDAAKPLDAKWRDLQGLASGAADSLFRLARHTAAVTADLEGKGLAGAPQAQQWALDAASDMAQKERQLYDQVFAQVLGELERRDSARGARRWGMLAEG</sequence>
<proteinExistence type="predicted"/>
<dbReference type="AlphaFoldDB" id="A0A1D1ZWV9"/>
<organism evidence="2">
    <name type="scientific">Auxenochlorella protothecoides</name>
    <name type="common">Green microalga</name>
    <name type="synonym">Chlorella protothecoides</name>
    <dbReference type="NCBI Taxonomy" id="3075"/>
    <lineage>
        <taxon>Eukaryota</taxon>
        <taxon>Viridiplantae</taxon>
        <taxon>Chlorophyta</taxon>
        <taxon>core chlorophytes</taxon>
        <taxon>Trebouxiophyceae</taxon>
        <taxon>Chlorellales</taxon>
        <taxon>Chlorellaceae</taxon>
        <taxon>Auxenochlorella</taxon>
    </lineage>
</organism>
<name>A0A1D1ZWV9_AUXPR</name>
<evidence type="ECO:0000256" key="1">
    <source>
        <dbReference type="SAM" id="MobiDB-lite"/>
    </source>
</evidence>